<dbReference type="InterPro" id="IPR013372">
    <property type="entry name" value="Eut_put"/>
</dbReference>
<evidence type="ECO:0000313" key="1">
    <source>
        <dbReference type="EMBL" id="AIG26854.1"/>
    </source>
</evidence>
<evidence type="ECO:0000313" key="2">
    <source>
        <dbReference type="Proteomes" id="UP000005850"/>
    </source>
</evidence>
<organism evidence="1 2">
    <name type="scientific">Brevibacillus laterosporus LMG 15441</name>
    <dbReference type="NCBI Taxonomy" id="1042163"/>
    <lineage>
        <taxon>Bacteria</taxon>
        <taxon>Bacillati</taxon>
        <taxon>Bacillota</taxon>
        <taxon>Bacilli</taxon>
        <taxon>Bacillales</taxon>
        <taxon>Paenibacillaceae</taxon>
        <taxon>Brevibacillus</taxon>
    </lineage>
</organism>
<dbReference type="KEGG" id="blr:BRLA_c025350"/>
<proteinExistence type="predicted"/>
<keyword evidence="2" id="KW-1185">Reference proteome</keyword>
<dbReference type="EMBL" id="CP007806">
    <property type="protein sequence ID" value="AIG26854.1"/>
    <property type="molecule type" value="Genomic_DNA"/>
</dbReference>
<reference evidence="1 2" key="1">
    <citation type="journal article" date="2011" name="J. Bacteriol.">
        <title>Genome sequence of Brevibacillus laterosporus LMG 15441, a pathogen of invertebrates.</title>
        <authorList>
            <person name="Djukic M."/>
            <person name="Poehlein A."/>
            <person name="Thurmer A."/>
            <person name="Daniel R."/>
        </authorList>
    </citation>
    <scope>NUCLEOTIDE SEQUENCE [LARGE SCALE GENOMIC DNA]</scope>
    <source>
        <strain evidence="1 2">LMG 15441</strain>
    </source>
</reference>
<accession>A0A075R4U8</accession>
<dbReference type="HOGENOM" id="CLU_089888_0_0_9"/>
<name>A0A075R4U8_BRELA</name>
<protein>
    <submittedName>
        <fullName evidence="1">Ethanolamine utilization protein</fullName>
    </submittedName>
</protein>
<dbReference type="Proteomes" id="UP000005850">
    <property type="component" value="Chromosome"/>
</dbReference>
<dbReference type="AlphaFoldDB" id="A0A075R4U8"/>
<dbReference type="eggNOG" id="ENOG503358B">
    <property type="taxonomic scope" value="Bacteria"/>
</dbReference>
<dbReference type="STRING" id="1042163.BRLA_c025350"/>
<sequence>MTGLEIQQLIEAVTNEVISRLDTLSLENKQKIIVISTHESEWLAIKSVLNKKFDVHSIVINDVTCSQKWPDDLLECNVQSFAFILITGLHCCALASLALGLISSKNLITQALLQGKKVYLLQEGLEHRQFHRTAPAHLYDLYQSYEQKLVSYGVTLIKKADIHLLGQEQRHLERPLTQSICQRSSEHLDSNCERKHDLHVNEASNLADAAEKVWHIEQRVISESILKKLCLLGAQSFTILPNAILTPLAKDFVRMNQLTVKKTKQEGKPV</sequence>
<gene>
    <name evidence="1" type="ORF">BRLA_c025350</name>
</gene>
<dbReference type="PIRSF" id="PIRSF034981">
    <property type="entry name" value="Eut_put"/>
    <property type="match status" value="1"/>
</dbReference>